<evidence type="ECO:0000256" key="1">
    <source>
        <dbReference type="ARBA" id="ARBA00004123"/>
    </source>
</evidence>
<keyword evidence="9" id="KW-0539">Nucleus</keyword>
<evidence type="ECO:0000313" key="12">
    <source>
        <dbReference type="EMBL" id="ANB14410.1"/>
    </source>
</evidence>
<dbReference type="OrthoDB" id="73273at2759"/>
<organism evidence="12 13">
    <name type="scientific">Sugiyamaella lignohabitans</name>
    <dbReference type="NCBI Taxonomy" id="796027"/>
    <lineage>
        <taxon>Eukaryota</taxon>
        <taxon>Fungi</taxon>
        <taxon>Dikarya</taxon>
        <taxon>Ascomycota</taxon>
        <taxon>Saccharomycotina</taxon>
        <taxon>Dipodascomycetes</taxon>
        <taxon>Dipodascales</taxon>
        <taxon>Trichomonascaceae</taxon>
        <taxon>Sugiyamaella</taxon>
    </lineage>
</organism>
<dbReference type="RefSeq" id="XP_018736887.1">
    <property type="nucleotide sequence ID" value="XM_018878920.1"/>
</dbReference>
<protein>
    <recommendedName>
        <fullName evidence="3">histone deacetylase</fullName>
        <ecNumber evidence="3">3.5.1.98</ecNumber>
    </recommendedName>
</protein>
<evidence type="ECO:0000256" key="4">
    <source>
        <dbReference type="ARBA" id="ARBA00022491"/>
    </source>
</evidence>
<evidence type="ECO:0000256" key="2">
    <source>
        <dbReference type="ARBA" id="ARBA00006457"/>
    </source>
</evidence>
<evidence type="ECO:0000256" key="8">
    <source>
        <dbReference type="ARBA" id="ARBA00023163"/>
    </source>
</evidence>
<reference evidence="12 13" key="1">
    <citation type="submission" date="2016-02" db="EMBL/GenBank/DDBJ databases">
        <title>Complete genome sequence and transcriptome regulation of the pentose utilising yeast Sugiyamaella lignohabitans.</title>
        <authorList>
            <person name="Bellasio M."/>
            <person name="Peymann A."/>
            <person name="Valli M."/>
            <person name="Sipitzky M."/>
            <person name="Graf A."/>
            <person name="Sauer M."/>
            <person name="Marx H."/>
            <person name="Mattanovich D."/>
        </authorList>
    </citation>
    <scope>NUCLEOTIDE SEQUENCE [LARGE SCALE GENOMIC DNA]</scope>
    <source>
        <strain evidence="12 13">CBS 10342</strain>
    </source>
</reference>
<dbReference type="PANTHER" id="PTHR10625">
    <property type="entry name" value="HISTONE DEACETYLASE HDAC1-RELATED"/>
    <property type="match status" value="1"/>
</dbReference>
<evidence type="ECO:0000256" key="7">
    <source>
        <dbReference type="ARBA" id="ARBA00023015"/>
    </source>
</evidence>
<dbReference type="Proteomes" id="UP000189580">
    <property type="component" value="Chromosome b"/>
</dbReference>
<dbReference type="PRINTS" id="PR01270">
    <property type="entry name" value="HDASUPER"/>
</dbReference>
<keyword evidence="13" id="KW-1185">Reference proteome</keyword>
<evidence type="ECO:0000313" key="13">
    <source>
        <dbReference type="Proteomes" id="UP000189580"/>
    </source>
</evidence>
<feature type="region of interest" description="Disordered" evidence="10">
    <location>
        <begin position="74"/>
        <end position="94"/>
    </location>
</feature>
<dbReference type="EMBL" id="CP014503">
    <property type="protein sequence ID" value="ANB14410.1"/>
    <property type="molecule type" value="Genomic_DNA"/>
</dbReference>
<dbReference type="GO" id="GO:0031507">
    <property type="term" value="P:heterochromatin formation"/>
    <property type="evidence" value="ECO:0007669"/>
    <property type="project" value="TreeGrafter"/>
</dbReference>
<keyword evidence="8" id="KW-0804">Transcription</keyword>
<feature type="compositionally biased region" description="Acidic residues" evidence="10">
    <location>
        <begin position="74"/>
        <end position="88"/>
    </location>
</feature>
<keyword evidence="4" id="KW-0678">Repressor</keyword>
<dbReference type="Gene3D" id="3.40.800.20">
    <property type="entry name" value="Histone deacetylase domain"/>
    <property type="match status" value="1"/>
</dbReference>
<evidence type="ECO:0000256" key="5">
    <source>
        <dbReference type="ARBA" id="ARBA00022801"/>
    </source>
</evidence>
<evidence type="ECO:0000256" key="10">
    <source>
        <dbReference type="SAM" id="MobiDB-lite"/>
    </source>
</evidence>
<proteinExistence type="inferred from homology"/>
<dbReference type="GO" id="GO:0045944">
    <property type="term" value="P:positive regulation of transcription by RNA polymerase II"/>
    <property type="evidence" value="ECO:0007669"/>
    <property type="project" value="EnsemblFungi"/>
</dbReference>
<dbReference type="InterPro" id="IPR023696">
    <property type="entry name" value="Ureohydrolase_dom_sf"/>
</dbReference>
<dbReference type="GeneID" id="30033860"/>
<dbReference type="InterPro" id="IPR000286">
    <property type="entry name" value="HDACs"/>
</dbReference>
<evidence type="ECO:0000259" key="11">
    <source>
        <dbReference type="Pfam" id="PF00850"/>
    </source>
</evidence>
<evidence type="ECO:0000256" key="6">
    <source>
        <dbReference type="ARBA" id="ARBA00022853"/>
    </source>
</evidence>
<dbReference type="PANTHER" id="PTHR10625:SF14">
    <property type="entry name" value="HISTONE DEACETYLASE 8"/>
    <property type="match status" value="1"/>
</dbReference>
<dbReference type="AlphaFoldDB" id="A0A161HFP4"/>
<feature type="domain" description="Histone deacetylase" evidence="11">
    <location>
        <begin position="19"/>
        <end position="331"/>
    </location>
</feature>
<dbReference type="SUPFAM" id="SSF52768">
    <property type="entry name" value="Arginase/deacetylase"/>
    <property type="match status" value="1"/>
</dbReference>
<dbReference type="Pfam" id="PF00850">
    <property type="entry name" value="Hist_deacetyl"/>
    <property type="match status" value="1"/>
</dbReference>
<keyword evidence="6" id="KW-0156">Chromatin regulator</keyword>
<accession>A0A161HFP4</accession>
<dbReference type="GO" id="GO:0141221">
    <property type="term" value="F:histone deacetylase activity, hydrolytic mechanism"/>
    <property type="evidence" value="ECO:0007669"/>
    <property type="project" value="UniProtKB-EC"/>
</dbReference>
<keyword evidence="5" id="KW-0378">Hydrolase</keyword>
<dbReference type="EC" id="3.5.1.98" evidence="3"/>
<gene>
    <name evidence="12" type="primary">RPD3</name>
    <name evidence="12" type="ORF">AWJ20_1998</name>
</gene>
<dbReference type="KEGG" id="slb:AWJ20_1998"/>
<dbReference type="GO" id="GO:0000118">
    <property type="term" value="C:histone deacetylase complex"/>
    <property type="evidence" value="ECO:0007669"/>
    <property type="project" value="EnsemblFungi"/>
</dbReference>
<keyword evidence="7" id="KW-0805">Transcription regulation</keyword>
<comment type="subcellular location">
    <subcellularLocation>
        <location evidence="1">Nucleus</location>
    </subcellularLocation>
</comment>
<evidence type="ECO:0000256" key="9">
    <source>
        <dbReference type="ARBA" id="ARBA00023242"/>
    </source>
</evidence>
<evidence type="ECO:0000256" key="3">
    <source>
        <dbReference type="ARBA" id="ARBA00012111"/>
    </source>
</evidence>
<dbReference type="InterPro" id="IPR037138">
    <property type="entry name" value="His_deacetylse_dom_sf"/>
</dbReference>
<sequence>MPVAYAYSEELIEYADKLPSNKGRASRVNALIESFGLMDKFDGIIRVKPCTQADLEKYHDKNFIKFLLTGDDGLDAESETEGEESDESYEGKDEPVSKEALYGLHYDCPPFDGLEKYVKLVAGATLQCADYLVSLLDTDIAQNTSKVAINWTGGRHHAKRAACSGFCYVNDINLGIQRLRTKFDKVLYVDLDLHHGDGVETAFAYSDKVKSVSVHRYERGFFPGTGGMNTTSRSVVNIPTKYGLSDKSFIQIFDTIIVAEKEDFQPDAVVVTTGCDGLARDELREWNLSFSSFEYIIDQIVNSWKLPTLLLGGGGYHTLDTARCLAICTAAALNVPDRKQWVEIPMHDYFNEYVKDNYSLRVESHVRHNTPDENSEEYLKKLADYFEHRR</sequence>
<dbReference type="InterPro" id="IPR023801">
    <property type="entry name" value="His_deacetylse_dom"/>
</dbReference>
<comment type="similarity">
    <text evidence="2">Belongs to the histone deacetylase family. HD type 1 subfamily.</text>
</comment>
<name>A0A161HFP4_9ASCO</name>